<dbReference type="OMA" id="QPRFKHA"/>
<name>A0A7U2I110_PHANO</name>
<gene>
    <name evidence="2" type="ORF">JI435_151840</name>
</gene>
<accession>A0A7U2I110</accession>
<dbReference type="VEuPathDB" id="FungiDB:JI435_151840"/>
<evidence type="ECO:0000313" key="2">
    <source>
        <dbReference type="EMBL" id="QRC97844.1"/>
    </source>
</evidence>
<reference evidence="3" key="1">
    <citation type="journal article" date="2021" name="BMC Genomics">
        <title>Chromosome-level genome assembly and manually-curated proteome of model necrotroph Parastagonospora nodorum Sn15 reveals a genome-wide trove of candidate effector homologs, and redundancy of virulence-related functions within an accessory chromosome.</title>
        <authorList>
            <person name="Bertazzoni S."/>
            <person name="Jones D.A.B."/>
            <person name="Phan H.T."/>
            <person name="Tan K.-C."/>
            <person name="Hane J.K."/>
        </authorList>
    </citation>
    <scope>NUCLEOTIDE SEQUENCE [LARGE SCALE GENOMIC DNA]</scope>
    <source>
        <strain evidence="3">SN15 / ATCC MYA-4574 / FGSC 10173)</strain>
    </source>
</reference>
<dbReference type="Proteomes" id="UP000663193">
    <property type="component" value="Chromosome 8"/>
</dbReference>
<dbReference type="EMBL" id="CP069030">
    <property type="protein sequence ID" value="QRC97844.1"/>
    <property type="molecule type" value="Genomic_DNA"/>
</dbReference>
<organism evidence="2 3">
    <name type="scientific">Phaeosphaeria nodorum (strain SN15 / ATCC MYA-4574 / FGSC 10173)</name>
    <name type="common">Glume blotch fungus</name>
    <name type="synonym">Parastagonospora nodorum</name>
    <dbReference type="NCBI Taxonomy" id="321614"/>
    <lineage>
        <taxon>Eukaryota</taxon>
        <taxon>Fungi</taxon>
        <taxon>Dikarya</taxon>
        <taxon>Ascomycota</taxon>
        <taxon>Pezizomycotina</taxon>
        <taxon>Dothideomycetes</taxon>
        <taxon>Pleosporomycetidae</taxon>
        <taxon>Pleosporales</taxon>
        <taxon>Pleosporineae</taxon>
        <taxon>Phaeosphaeriaceae</taxon>
        <taxon>Parastagonospora</taxon>
    </lineage>
</organism>
<proteinExistence type="predicted"/>
<feature type="coiled-coil region" evidence="1">
    <location>
        <begin position="85"/>
        <end position="112"/>
    </location>
</feature>
<sequence>MPAPTTCPISEVDRALSSYINSREDTLRIRRTLSKYLTTSLRPVNTATKNEHVNHVCPHNISAASTNPPGLKGCRLEYLQALRAHSQAQAKHRELQASLQDLQQRHVDENRTQAQADNDDGSTQGYIALLRQRRRLAELQVIQDSLEKLLSARPSHAPKDPKALVKETIGEQPDLPAERLEHISQSNDDQTWVFKLKQEVLESRANMDRAKAARVEAQSHSRGEASLQQQVYALECAKDEMVEWVQGELVKMEEDSIFLEDASPIKRPLKDNAPVDLASAEQRVRDVYTQYTTARASLIESYESLQHPPTVEQDEKAEIEAASTKQTTAPQMPITKLFPHLPHLARTSNNDRALLQQSVYLQSQIAAADQDIEDALLRLSGESHLLPAGSKDVAAWGNTALEAEATTCEFVKEKLLASKAEISGVSRVVELCTLQGEVLAAVK</sequence>
<keyword evidence="1" id="KW-0175">Coiled coil</keyword>
<dbReference type="OrthoDB" id="5402392at2759"/>
<evidence type="ECO:0000313" key="3">
    <source>
        <dbReference type="Proteomes" id="UP000663193"/>
    </source>
</evidence>
<protein>
    <submittedName>
        <fullName evidence="2">Uncharacterized protein</fullName>
    </submittedName>
</protein>
<dbReference type="AlphaFoldDB" id="A0A7U2I110"/>
<evidence type="ECO:0000256" key="1">
    <source>
        <dbReference type="SAM" id="Coils"/>
    </source>
</evidence>
<keyword evidence="3" id="KW-1185">Reference proteome</keyword>